<sequence length="178" mass="20323">MKVIKNKIIIFFMIIFHIISFCGCWDYSEVDDFKHVAGVAVDKDKDKDEYIVTVEILETYPGSKQLKSHVVQSRDKTIHSAFRDAIKKIGNKLQLSHARVFIVSKDIAEEGIVPVIDLINRDVEVRNDMWIVVSKEDLASEILTKPKSEQKIISYDIEAAIKNSAKVGKYIGIQTFQH</sequence>
<dbReference type="PANTHER" id="PTHR35789:SF1">
    <property type="entry name" value="SPORE GERMINATION PROTEIN B3"/>
    <property type="match status" value="1"/>
</dbReference>
<dbReference type="Pfam" id="PF25198">
    <property type="entry name" value="Spore_GerAC_N"/>
    <property type="match status" value="1"/>
</dbReference>
<dbReference type="EMBL" id="UAWC01000024">
    <property type="protein sequence ID" value="SQB35526.1"/>
    <property type="molecule type" value="Genomic_DNA"/>
</dbReference>
<evidence type="ECO:0000313" key="3">
    <source>
        <dbReference type="Proteomes" id="UP000250223"/>
    </source>
</evidence>
<dbReference type="RefSeq" id="WP_095178089.1">
    <property type="nucleotide sequence ID" value="NZ_JAHLNT010000001.1"/>
</dbReference>
<dbReference type="InterPro" id="IPR008844">
    <property type="entry name" value="Spore_GerAC-like"/>
</dbReference>
<accession>A0A240ARK1</accession>
<dbReference type="AlphaFoldDB" id="A0A240ARK1"/>
<proteinExistence type="predicted"/>
<dbReference type="GO" id="GO:0016020">
    <property type="term" value="C:membrane"/>
    <property type="evidence" value="ECO:0007669"/>
    <property type="project" value="InterPro"/>
</dbReference>
<reference evidence="2 3" key="1">
    <citation type="submission" date="2018-06" db="EMBL/GenBank/DDBJ databases">
        <authorList>
            <consortium name="Pathogen Informatics"/>
            <person name="Doyle S."/>
        </authorList>
    </citation>
    <scope>NUCLEOTIDE SEQUENCE [LARGE SCALE GENOMIC DNA]</scope>
    <source>
        <strain evidence="2 3">NCTC13028</strain>
    </source>
</reference>
<name>A0A240ARK1_CLOCO</name>
<feature type="domain" description="Spore germination protein N-terminal" evidence="1">
    <location>
        <begin position="26"/>
        <end position="173"/>
    </location>
</feature>
<evidence type="ECO:0000313" key="2">
    <source>
        <dbReference type="EMBL" id="SQB35526.1"/>
    </source>
</evidence>
<dbReference type="PROSITE" id="PS51257">
    <property type="entry name" value="PROKAR_LIPOPROTEIN"/>
    <property type="match status" value="1"/>
</dbReference>
<dbReference type="Proteomes" id="UP000250223">
    <property type="component" value="Unassembled WGS sequence"/>
</dbReference>
<dbReference type="GO" id="GO:0009847">
    <property type="term" value="P:spore germination"/>
    <property type="evidence" value="ECO:0007669"/>
    <property type="project" value="InterPro"/>
</dbReference>
<protein>
    <submittedName>
        <fullName evidence="2">Spore germination protein KC</fullName>
    </submittedName>
</protein>
<dbReference type="PANTHER" id="PTHR35789">
    <property type="entry name" value="SPORE GERMINATION PROTEIN B3"/>
    <property type="match status" value="1"/>
</dbReference>
<organism evidence="2 3">
    <name type="scientific">Clostridium cochlearium</name>
    <dbReference type="NCBI Taxonomy" id="1494"/>
    <lineage>
        <taxon>Bacteria</taxon>
        <taxon>Bacillati</taxon>
        <taxon>Bacillota</taxon>
        <taxon>Clostridia</taxon>
        <taxon>Eubacteriales</taxon>
        <taxon>Clostridiaceae</taxon>
        <taxon>Clostridium</taxon>
    </lineage>
</organism>
<dbReference type="GeneID" id="70577746"/>
<dbReference type="InterPro" id="IPR057336">
    <property type="entry name" value="GerAC_N"/>
</dbReference>
<gene>
    <name evidence="2" type="primary">gerBC_4</name>
    <name evidence="2" type="ORF">NCTC13028_02037</name>
</gene>
<evidence type="ECO:0000259" key="1">
    <source>
        <dbReference type="Pfam" id="PF25198"/>
    </source>
</evidence>